<protein>
    <recommendedName>
        <fullName evidence="1">Restriction endonuclease type IV Mrr domain-containing protein</fullName>
    </recommendedName>
</protein>
<dbReference type="Pfam" id="PF04471">
    <property type="entry name" value="Mrr_cat"/>
    <property type="match status" value="1"/>
</dbReference>
<dbReference type="InterPro" id="IPR011856">
    <property type="entry name" value="tRNA_endonuc-like_dom_sf"/>
</dbReference>
<feature type="domain" description="Restriction endonuclease type IV Mrr" evidence="1">
    <location>
        <begin position="30"/>
        <end position="125"/>
    </location>
</feature>
<dbReference type="GO" id="GO:0004519">
    <property type="term" value="F:endonuclease activity"/>
    <property type="evidence" value="ECO:0007669"/>
    <property type="project" value="InterPro"/>
</dbReference>
<dbReference type="GO" id="GO:0003677">
    <property type="term" value="F:DNA binding"/>
    <property type="evidence" value="ECO:0007669"/>
    <property type="project" value="InterPro"/>
</dbReference>
<name>A0A554LJQ4_9BACT</name>
<organism evidence="2 3">
    <name type="scientific">Candidatus Berkelbacteria bacterium Athens1014_28</name>
    <dbReference type="NCBI Taxonomy" id="2017145"/>
    <lineage>
        <taxon>Bacteria</taxon>
        <taxon>Candidatus Berkelbacteria</taxon>
    </lineage>
</organism>
<evidence type="ECO:0000259" key="1">
    <source>
        <dbReference type="Pfam" id="PF04471"/>
    </source>
</evidence>
<dbReference type="InterPro" id="IPR011335">
    <property type="entry name" value="Restrct_endonuc-II-like"/>
</dbReference>
<comment type="caution">
    <text evidence="2">The sequence shown here is derived from an EMBL/GenBank/DDBJ whole genome shotgun (WGS) entry which is preliminary data.</text>
</comment>
<evidence type="ECO:0000313" key="2">
    <source>
        <dbReference type="EMBL" id="TSC93115.1"/>
    </source>
</evidence>
<dbReference type="Proteomes" id="UP000316495">
    <property type="component" value="Unassembled WGS sequence"/>
</dbReference>
<dbReference type="GO" id="GO:0009307">
    <property type="term" value="P:DNA restriction-modification system"/>
    <property type="evidence" value="ECO:0007669"/>
    <property type="project" value="InterPro"/>
</dbReference>
<accession>A0A554LJQ4</accession>
<dbReference type="EMBL" id="VMGN01000053">
    <property type="protein sequence ID" value="TSC93115.1"/>
    <property type="molecule type" value="Genomic_DNA"/>
</dbReference>
<sequence>MPNNQQKKVPKDQKNKRWLDYQKNSYEVIKKLFPSSKVEHDIKVVGKLSEGRRQIDVCLDRDNDSIKKVFECKDYSKKAIDTPKIDALFGNLRDIGAEKGAFVSNTPYTKPAKNLASKSNIDLLHLIDSDNPDKVIYLRRFNLGLGSSDTVPNSILESENNGLSLLIGKEEIPIIHLVKYLWEETDSLSRELGNYEYFPPKQTETMFLTEGNDRITLNHLSIIYTVEAKYYLLEVGAEKAKGLHNAQDKSFVSADELLTEKIDISGSLQNTKETDETFNGSKIPMMMRLIAELNVPTI</sequence>
<proteinExistence type="predicted"/>
<evidence type="ECO:0000313" key="3">
    <source>
        <dbReference type="Proteomes" id="UP000316495"/>
    </source>
</evidence>
<dbReference type="AlphaFoldDB" id="A0A554LJQ4"/>
<gene>
    <name evidence="2" type="ORF">Athens101428_742</name>
</gene>
<dbReference type="SUPFAM" id="SSF52980">
    <property type="entry name" value="Restriction endonuclease-like"/>
    <property type="match status" value="1"/>
</dbReference>
<reference evidence="2 3" key="1">
    <citation type="submission" date="2017-07" db="EMBL/GenBank/DDBJ databases">
        <title>Mechanisms for carbon and nitrogen cycling indicate functional differentiation within the Candidate Phyla Radiation.</title>
        <authorList>
            <person name="Danczak R.E."/>
            <person name="Johnston M.D."/>
            <person name="Kenah C."/>
            <person name="Slattery M."/>
            <person name="Wrighton K.C."/>
            <person name="Wilkins M.J."/>
        </authorList>
    </citation>
    <scope>NUCLEOTIDE SEQUENCE [LARGE SCALE GENOMIC DNA]</scope>
    <source>
        <strain evidence="2">Athens1014_28</strain>
    </source>
</reference>
<dbReference type="Gene3D" id="3.40.1350.10">
    <property type="match status" value="1"/>
</dbReference>
<dbReference type="InterPro" id="IPR007560">
    <property type="entry name" value="Restrct_endonuc_IV_Mrr"/>
</dbReference>